<dbReference type="InterPro" id="IPR018389">
    <property type="entry name" value="DctP_fam"/>
</dbReference>
<gene>
    <name evidence="4" type="ORF">S12H4_15103</name>
</gene>
<dbReference type="EMBL" id="BARW01007232">
    <property type="protein sequence ID" value="GAI85915.1"/>
    <property type="molecule type" value="Genomic_DNA"/>
</dbReference>
<evidence type="ECO:0000256" key="1">
    <source>
        <dbReference type="ARBA" id="ARBA00009023"/>
    </source>
</evidence>
<dbReference type="GO" id="GO:0055085">
    <property type="term" value="P:transmembrane transport"/>
    <property type="evidence" value="ECO:0007669"/>
    <property type="project" value="InterPro"/>
</dbReference>
<dbReference type="NCBIfam" id="NF037995">
    <property type="entry name" value="TRAP_S1"/>
    <property type="match status" value="1"/>
</dbReference>
<comment type="similarity">
    <text evidence="1">Belongs to the bacterial solute-binding protein 7 family.</text>
</comment>
<dbReference type="AlphaFoldDB" id="X1TE96"/>
<protein>
    <submittedName>
        <fullName evidence="4">Uncharacterized protein</fullName>
    </submittedName>
</protein>
<name>X1TE96_9ZZZZ</name>
<keyword evidence="2" id="KW-0813">Transport</keyword>
<evidence type="ECO:0000256" key="2">
    <source>
        <dbReference type="ARBA" id="ARBA00022448"/>
    </source>
</evidence>
<keyword evidence="3" id="KW-0732">Signal</keyword>
<sequence length="259" mass="29081">MFDNLLKGNIHIQLSWPMTFYDPRVAVLNVPYMVFEWDELLEAYSPGGWLNQVVDPVFNGLGIKFFGAIPEGFGGVATRGTYATTPEQAKDLKVRSQPILPYPQAMEAMGYQVAVISWGEVYTAIETGVVDGDSGNVIFWDQEYFGDLLDYYLNTKHIVNTGAALMNLEAFNSLDAEDQKVVTDAATQMLAKQFSMAEELDLYYRQVAIDKGMEFIELTPEELAVNVKLVREKVWPLMDEKIGTILMDQIRASAVEPPQ</sequence>
<evidence type="ECO:0000256" key="3">
    <source>
        <dbReference type="ARBA" id="ARBA00022729"/>
    </source>
</evidence>
<evidence type="ECO:0000313" key="4">
    <source>
        <dbReference type="EMBL" id="GAI85915.1"/>
    </source>
</evidence>
<dbReference type="PANTHER" id="PTHR33376:SF7">
    <property type="entry name" value="C4-DICARBOXYLATE-BINDING PROTEIN DCTB"/>
    <property type="match status" value="1"/>
</dbReference>
<dbReference type="Gene3D" id="3.40.190.170">
    <property type="entry name" value="Bacterial extracellular solute-binding protein, family 7"/>
    <property type="match status" value="1"/>
</dbReference>
<proteinExistence type="inferred from homology"/>
<organism evidence="4">
    <name type="scientific">marine sediment metagenome</name>
    <dbReference type="NCBI Taxonomy" id="412755"/>
    <lineage>
        <taxon>unclassified sequences</taxon>
        <taxon>metagenomes</taxon>
        <taxon>ecological metagenomes</taxon>
    </lineage>
</organism>
<accession>X1TE96</accession>
<dbReference type="InterPro" id="IPR038404">
    <property type="entry name" value="TRAP_DctP_sf"/>
</dbReference>
<dbReference type="PANTHER" id="PTHR33376">
    <property type="match status" value="1"/>
</dbReference>
<reference evidence="4" key="1">
    <citation type="journal article" date="2014" name="Front. Microbiol.">
        <title>High frequency of phylogenetically diverse reductive dehalogenase-homologous genes in deep subseafloor sedimentary metagenomes.</title>
        <authorList>
            <person name="Kawai M."/>
            <person name="Futagami T."/>
            <person name="Toyoda A."/>
            <person name="Takaki Y."/>
            <person name="Nishi S."/>
            <person name="Hori S."/>
            <person name="Arai W."/>
            <person name="Tsubouchi T."/>
            <person name="Morono Y."/>
            <person name="Uchiyama I."/>
            <person name="Ito T."/>
            <person name="Fujiyama A."/>
            <person name="Inagaki F."/>
            <person name="Takami H."/>
        </authorList>
    </citation>
    <scope>NUCLEOTIDE SEQUENCE</scope>
    <source>
        <strain evidence="4">Expedition CK06-06</strain>
    </source>
</reference>
<dbReference type="Pfam" id="PF03480">
    <property type="entry name" value="DctP"/>
    <property type="match status" value="1"/>
</dbReference>
<comment type="caution">
    <text evidence="4">The sequence shown here is derived from an EMBL/GenBank/DDBJ whole genome shotgun (WGS) entry which is preliminary data.</text>
</comment>